<keyword evidence="2" id="KW-1185">Reference proteome</keyword>
<protein>
    <submittedName>
        <fullName evidence="1">Uncharacterized protein</fullName>
    </submittedName>
</protein>
<accession>A0AAU9LR61</accession>
<sequence length="167" mass="19340">MQTTLSVDFVVVVALVRKSELDNKIGDTHRNASSSWFQIFIQIKRSLIGVHHLNFFVPIQDRLSIHQDSTMSRSEGPHRGFLPIGNPFKMMMPKTSHLPSTFLTAFEKNLAKRFQQLKPNHPNDVITFSWMKSALSSICDTLDDCFWNRYREAKIRLRDAKMCITRS</sequence>
<dbReference type="AlphaFoldDB" id="A0AAU9LR61"/>
<gene>
    <name evidence="1" type="ORF">LVIROSA_LOCUS4158</name>
</gene>
<name>A0AAU9LR61_9ASTR</name>
<dbReference type="Proteomes" id="UP001157418">
    <property type="component" value="Unassembled WGS sequence"/>
</dbReference>
<proteinExistence type="predicted"/>
<dbReference type="EMBL" id="CAKMRJ010000002">
    <property type="protein sequence ID" value="CAH1416390.1"/>
    <property type="molecule type" value="Genomic_DNA"/>
</dbReference>
<organism evidence="1 2">
    <name type="scientific">Lactuca virosa</name>
    <dbReference type="NCBI Taxonomy" id="75947"/>
    <lineage>
        <taxon>Eukaryota</taxon>
        <taxon>Viridiplantae</taxon>
        <taxon>Streptophyta</taxon>
        <taxon>Embryophyta</taxon>
        <taxon>Tracheophyta</taxon>
        <taxon>Spermatophyta</taxon>
        <taxon>Magnoliopsida</taxon>
        <taxon>eudicotyledons</taxon>
        <taxon>Gunneridae</taxon>
        <taxon>Pentapetalae</taxon>
        <taxon>asterids</taxon>
        <taxon>campanulids</taxon>
        <taxon>Asterales</taxon>
        <taxon>Asteraceae</taxon>
        <taxon>Cichorioideae</taxon>
        <taxon>Cichorieae</taxon>
        <taxon>Lactucinae</taxon>
        <taxon>Lactuca</taxon>
    </lineage>
</organism>
<evidence type="ECO:0000313" key="1">
    <source>
        <dbReference type="EMBL" id="CAH1416390.1"/>
    </source>
</evidence>
<comment type="caution">
    <text evidence="1">The sequence shown here is derived from an EMBL/GenBank/DDBJ whole genome shotgun (WGS) entry which is preliminary data.</text>
</comment>
<reference evidence="1 2" key="1">
    <citation type="submission" date="2022-01" db="EMBL/GenBank/DDBJ databases">
        <authorList>
            <person name="Xiong W."/>
            <person name="Schranz E."/>
        </authorList>
    </citation>
    <scope>NUCLEOTIDE SEQUENCE [LARGE SCALE GENOMIC DNA]</scope>
</reference>
<evidence type="ECO:0000313" key="2">
    <source>
        <dbReference type="Proteomes" id="UP001157418"/>
    </source>
</evidence>